<proteinExistence type="predicted"/>
<dbReference type="PANTHER" id="PTHR10579">
    <property type="entry name" value="CALCIUM-ACTIVATED CHLORIDE CHANNEL REGULATOR"/>
    <property type="match status" value="1"/>
</dbReference>
<dbReference type="AlphaFoldDB" id="D5EK55"/>
<dbReference type="OrthoDB" id="9805121at2"/>
<dbReference type="EMBL" id="CP001998">
    <property type="protein sequence ID" value="ADE54804.1"/>
    <property type="molecule type" value="Genomic_DNA"/>
</dbReference>
<accession>D5EK55</accession>
<keyword evidence="3" id="KW-1185">Reference proteome</keyword>
<dbReference type="Pfam" id="PF00092">
    <property type="entry name" value="VWA"/>
    <property type="match status" value="1"/>
</dbReference>
<dbReference type="InterPro" id="IPR002035">
    <property type="entry name" value="VWF_A"/>
</dbReference>
<organism evidence="2 3">
    <name type="scientific">Coraliomargarita akajimensis (strain DSM 45221 / IAM 15411 / JCM 23193 / KCTC 12865 / 04OKA010-24)</name>
    <dbReference type="NCBI Taxonomy" id="583355"/>
    <lineage>
        <taxon>Bacteria</taxon>
        <taxon>Pseudomonadati</taxon>
        <taxon>Verrucomicrobiota</taxon>
        <taxon>Opitutia</taxon>
        <taxon>Puniceicoccales</taxon>
        <taxon>Coraliomargaritaceae</taxon>
        <taxon>Coraliomargarita</taxon>
    </lineage>
</organism>
<dbReference type="Gene3D" id="3.40.50.410">
    <property type="entry name" value="von Willebrand factor, type A domain"/>
    <property type="match status" value="1"/>
</dbReference>
<sequence length="730" mass="79390">MSISKEDPRLTAYALGEIEDSKERAEIEAALAADPELQAEVDSVRALGDMLGAGFAREATPELSEFDKARMEQKADVEALATDRSWLRMHWKAVAGMAASILLAAVLLKPYVGSVRTVTYDDEVEFAEVQTVKQYRKLEVSIPPERMEGTPQPIKVPNLEPAPTQAPVLMVEEEVAVGRAVQSDPPAAPVPKPALVAHAAQQKHGAKRERTESLALVDAEFGNRADAFTVSSELGGTGGVQVKCATVEPEGSFNTEAYDPIETTSFRSPLVEPLSTFSIDVDTASYANVRRFLNQGQLPPADSVRIEELVNYFNYSDAAPTKSLEDGGAPFAVHLEQMSAPWQPEHRLVRVGLKGYEMPWEERPASNLVFLLDVSGSMSQPNKLPLLKEALMLLTRRLDSRDRVAIVVYAGASGLVLPSTTANNTATIEHALTQLQAGGSTNAGAGIELAYQVAREHFIEDGNNRVILCTDGDFNVGQTNRGDLAQIVADQAKDGVSLTVLGFGMGNYKDNMLEELSNKGKGTYAYVDSEAEARKVFLQDLASNIFKIAKDVKIQVEFNPSQVRAYRLIGYENRRLKSEDFNNDQKAAGDIGPGHTIVALYEIVPVDVEMSLPRVDELKYQQQTVVNGSRAELATVKLRYKLPDAEVSQLIVHPLAVDTLQAIEDASADLRFAAAVAAFGMRLRSEAELGDYSYEMVERLAAGALDSDPGGHRSEFIGLVRKADGLNQGN</sequence>
<dbReference type="eggNOG" id="COG2304">
    <property type="taxonomic scope" value="Bacteria"/>
</dbReference>
<dbReference type="Pfam" id="PF12034">
    <property type="entry name" value="YfbK_C"/>
    <property type="match status" value="1"/>
</dbReference>
<dbReference type="InterPro" id="IPR036465">
    <property type="entry name" value="vWFA_dom_sf"/>
</dbReference>
<protein>
    <submittedName>
        <fullName evidence="2">von Willebrand factor type A</fullName>
    </submittedName>
</protein>
<dbReference type="Proteomes" id="UP000000925">
    <property type="component" value="Chromosome"/>
</dbReference>
<dbReference type="CDD" id="cd01465">
    <property type="entry name" value="vWA_subgroup"/>
    <property type="match status" value="1"/>
</dbReference>
<dbReference type="SMART" id="SM00327">
    <property type="entry name" value="VWA"/>
    <property type="match status" value="1"/>
</dbReference>
<dbReference type="InterPro" id="IPR022156">
    <property type="entry name" value="Uncharacterised_YfbK_N"/>
</dbReference>
<dbReference type="PROSITE" id="PS50234">
    <property type="entry name" value="VWFA"/>
    <property type="match status" value="1"/>
</dbReference>
<dbReference type="STRING" id="583355.Caka_1785"/>
<dbReference type="HOGENOM" id="CLU_019123_3_0_0"/>
<dbReference type="eggNOG" id="COG5662">
    <property type="taxonomic scope" value="Bacteria"/>
</dbReference>
<name>D5EK55_CORAD</name>
<dbReference type="SUPFAM" id="SSF53300">
    <property type="entry name" value="vWA-like"/>
    <property type="match status" value="1"/>
</dbReference>
<dbReference type="InterPro" id="IPR021908">
    <property type="entry name" value="YfbK_C"/>
</dbReference>
<dbReference type="PANTHER" id="PTHR10579:SF43">
    <property type="entry name" value="ZINC FINGER (C3HC4-TYPE RING FINGER) FAMILY PROTEIN"/>
    <property type="match status" value="1"/>
</dbReference>
<evidence type="ECO:0000313" key="2">
    <source>
        <dbReference type="EMBL" id="ADE54804.1"/>
    </source>
</evidence>
<evidence type="ECO:0000313" key="3">
    <source>
        <dbReference type="Proteomes" id="UP000000925"/>
    </source>
</evidence>
<dbReference type="InterPro" id="IPR051266">
    <property type="entry name" value="CLCR"/>
</dbReference>
<feature type="domain" description="VWFA" evidence="1">
    <location>
        <begin position="367"/>
        <end position="545"/>
    </location>
</feature>
<gene>
    <name evidence="2" type="ordered locus">Caka_1785</name>
</gene>
<dbReference type="KEGG" id="caa:Caka_1785"/>
<dbReference type="Pfam" id="PF12450">
    <property type="entry name" value="vWF_A"/>
    <property type="match status" value="1"/>
</dbReference>
<reference evidence="2 3" key="1">
    <citation type="journal article" date="2010" name="Stand. Genomic Sci.">
        <title>Complete genome sequence of Coraliomargarita akajimensis type strain (04OKA010-24).</title>
        <authorList>
            <person name="Mavromatis K."/>
            <person name="Abt B."/>
            <person name="Brambilla E."/>
            <person name="Lapidus A."/>
            <person name="Copeland A."/>
            <person name="Deshpande S."/>
            <person name="Nolan M."/>
            <person name="Lucas S."/>
            <person name="Tice H."/>
            <person name="Cheng J.F."/>
            <person name="Han C."/>
            <person name="Detter J.C."/>
            <person name="Woyke T."/>
            <person name="Goodwin L."/>
            <person name="Pitluck S."/>
            <person name="Held B."/>
            <person name="Brettin T."/>
            <person name="Tapia R."/>
            <person name="Ivanova N."/>
            <person name="Mikhailova N."/>
            <person name="Pati A."/>
            <person name="Liolios K."/>
            <person name="Chen A."/>
            <person name="Palaniappan K."/>
            <person name="Land M."/>
            <person name="Hauser L."/>
            <person name="Chang Y.J."/>
            <person name="Jeffries C.D."/>
            <person name="Rohde M."/>
            <person name="Goker M."/>
            <person name="Bristow J."/>
            <person name="Eisen J.A."/>
            <person name="Markowitz V."/>
            <person name="Hugenholtz P."/>
            <person name="Klenk H.P."/>
            <person name="Kyrpides N.C."/>
        </authorList>
    </citation>
    <scope>NUCLEOTIDE SEQUENCE [LARGE SCALE GENOMIC DNA]</scope>
    <source>
        <strain evidence="3">DSM 45221 / IAM 15411 / JCM 23193 / KCTC 12865</strain>
    </source>
</reference>
<dbReference type="RefSeq" id="WP_013043526.1">
    <property type="nucleotide sequence ID" value="NC_014008.1"/>
</dbReference>
<evidence type="ECO:0000259" key="1">
    <source>
        <dbReference type="PROSITE" id="PS50234"/>
    </source>
</evidence>